<evidence type="ECO:0000313" key="1">
    <source>
        <dbReference type="EMBL" id="CAG2186350.1"/>
    </source>
</evidence>
<gene>
    <name evidence="1" type="ORF">MEDL_1879</name>
</gene>
<dbReference type="OrthoDB" id="6135597at2759"/>
<reference evidence="1" key="1">
    <citation type="submission" date="2021-03" db="EMBL/GenBank/DDBJ databases">
        <authorList>
            <person name="Bekaert M."/>
        </authorList>
    </citation>
    <scope>NUCLEOTIDE SEQUENCE</scope>
</reference>
<protein>
    <submittedName>
        <fullName evidence="1">Uncharacterized protein</fullName>
    </submittedName>
</protein>
<comment type="caution">
    <text evidence="1">The sequence shown here is derived from an EMBL/GenBank/DDBJ whole genome shotgun (WGS) entry which is preliminary data.</text>
</comment>
<proteinExistence type="predicted"/>
<dbReference type="AlphaFoldDB" id="A0A8S3PTH5"/>
<dbReference type="Proteomes" id="UP000683360">
    <property type="component" value="Unassembled WGS sequence"/>
</dbReference>
<sequence>MTKTLKTERPFPSQKAQQSITCSQTMSWWMNLALERAKALLRYKQEPFDGLAEKFNIILTDEQQPIVDELFSTLPIEQTANFIELMFEFIILRIDIQEDQESEDYIDISNSSLRDYLMGFPDSLPYQNDVLVDSNIEAVLKRIPAEDNIITVGHTVDFWKSVNTILANKQQQRV</sequence>
<name>A0A8S3PTH5_MYTED</name>
<dbReference type="EMBL" id="CAJPWZ010000128">
    <property type="protein sequence ID" value="CAG2186350.1"/>
    <property type="molecule type" value="Genomic_DNA"/>
</dbReference>
<accession>A0A8S3PTH5</accession>
<organism evidence="1 2">
    <name type="scientific">Mytilus edulis</name>
    <name type="common">Blue mussel</name>
    <dbReference type="NCBI Taxonomy" id="6550"/>
    <lineage>
        <taxon>Eukaryota</taxon>
        <taxon>Metazoa</taxon>
        <taxon>Spiralia</taxon>
        <taxon>Lophotrochozoa</taxon>
        <taxon>Mollusca</taxon>
        <taxon>Bivalvia</taxon>
        <taxon>Autobranchia</taxon>
        <taxon>Pteriomorphia</taxon>
        <taxon>Mytilida</taxon>
        <taxon>Mytiloidea</taxon>
        <taxon>Mytilidae</taxon>
        <taxon>Mytilinae</taxon>
        <taxon>Mytilus</taxon>
    </lineage>
</organism>
<keyword evidence="2" id="KW-1185">Reference proteome</keyword>
<evidence type="ECO:0000313" key="2">
    <source>
        <dbReference type="Proteomes" id="UP000683360"/>
    </source>
</evidence>